<keyword evidence="3" id="KW-1185">Reference proteome</keyword>
<comment type="caution">
    <text evidence="2">The sequence shown here is derived from an EMBL/GenBank/DDBJ whole genome shotgun (WGS) entry which is preliminary data.</text>
</comment>
<gene>
    <name evidence="2" type="ORF">ACH47G_15230</name>
</gene>
<keyword evidence="1" id="KW-0175">Coiled coil</keyword>
<dbReference type="RefSeq" id="WP_195045427.1">
    <property type="nucleotide sequence ID" value="NZ_JADLRZ010000007.1"/>
</dbReference>
<name>A0ABW7WGL8_9NOCA</name>
<feature type="coiled-coil region" evidence="1">
    <location>
        <begin position="144"/>
        <end position="178"/>
    </location>
</feature>
<evidence type="ECO:0000256" key="1">
    <source>
        <dbReference type="SAM" id="Coils"/>
    </source>
</evidence>
<organism evidence="2 3">
    <name type="scientific">Nocardia beijingensis</name>
    <dbReference type="NCBI Taxonomy" id="95162"/>
    <lineage>
        <taxon>Bacteria</taxon>
        <taxon>Bacillati</taxon>
        <taxon>Actinomycetota</taxon>
        <taxon>Actinomycetes</taxon>
        <taxon>Mycobacteriales</taxon>
        <taxon>Nocardiaceae</taxon>
        <taxon>Nocardia</taxon>
    </lineage>
</organism>
<accession>A0ABW7WGL8</accession>
<evidence type="ECO:0000313" key="3">
    <source>
        <dbReference type="Proteomes" id="UP001611450"/>
    </source>
</evidence>
<dbReference type="EMBL" id="JBIRXV010000002">
    <property type="protein sequence ID" value="MFI2321837.1"/>
    <property type="molecule type" value="Genomic_DNA"/>
</dbReference>
<protein>
    <submittedName>
        <fullName evidence="2">Uncharacterized protein</fullName>
    </submittedName>
</protein>
<sequence>MTNVYAGSAEYTVPAIRKKPGSPARDRVPVFGIDLRPRAALLPDRVRTAPITLDYELMAVQDAQNAGYLREIQDLAAERAALGTAGHDQATRLRVRQLEAALAAAAADAVAAGVAAQDVDRAREYGRAGAYWADHPAHRYLGRIAQLTDEMSARLAELADYRKRIAELERLLAQTGRSEV</sequence>
<proteinExistence type="predicted"/>
<evidence type="ECO:0000313" key="2">
    <source>
        <dbReference type="EMBL" id="MFI2321837.1"/>
    </source>
</evidence>
<dbReference type="Proteomes" id="UP001611450">
    <property type="component" value="Unassembled WGS sequence"/>
</dbReference>
<reference evidence="2 3" key="1">
    <citation type="submission" date="2024-10" db="EMBL/GenBank/DDBJ databases">
        <title>The Natural Products Discovery Center: Release of the First 8490 Sequenced Strains for Exploring Actinobacteria Biosynthetic Diversity.</title>
        <authorList>
            <person name="Kalkreuter E."/>
            <person name="Kautsar S.A."/>
            <person name="Yang D."/>
            <person name="Bader C.D."/>
            <person name="Teijaro C.N."/>
            <person name="Fluegel L."/>
            <person name="Davis C.M."/>
            <person name="Simpson J.R."/>
            <person name="Lauterbach L."/>
            <person name="Steele A.D."/>
            <person name="Gui C."/>
            <person name="Meng S."/>
            <person name="Li G."/>
            <person name="Viehrig K."/>
            <person name="Ye F."/>
            <person name="Su P."/>
            <person name="Kiefer A.F."/>
            <person name="Nichols A."/>
            <person name="Cepeda A.J."/>
            <person name="Yan W."/>
            <person name="Fan B."/>
            <person name="Jiang Y."/>
            <person name="Adhikari A."/>
            <person name="Zheng C.-J."/>
            <person name="Schuster L."/>
            <person name="Cowan T.M."/>
            <person name="Smanski M.J."/>
            <person name="Chevrette M.G."/>
            <person name="De Carvalho L.P.S."/>
            <person name="Shen B."/>
        </authorList>
    </citation>
    <scope>NUCLEOTIDE SEQUENCE [LARGE SCALE GENOMIC DNA]</scope>
    <source>
        <strain evidence="2 3">NPDC019626</strain>
    </source>
</reference>